<reference evidence="3 4" key="2">
    <citation type="journal article" date="2008" name="BMC Genomics">
        <title>Architecture of thermal adaptation in an Exiguobacterium sibiricum strain isolated from 3 million year old permafrost: a genome and transcriptome approach.</title>
        <authorList>
            <person name="Rodrigues D.F."/>
            <person name="Ivanova N."/>
            <person name="He Z."/>
            <person name="Huebner M."/>
            <person name="Zhou J."/>
            <person name="Tiedje J.M."/>
        </authorList>
    </citation>
    <scope>NUCLEOTIDE SEQUENCE [LARGE SCALE GENOMIC DNA]</scope>
    <source>
        <strain evidence="4">DSM 17290 / CIP 109462 / JCM 13490 / 255-15</strain>
    </source>
</reference>
<dbReference type="InterPro" id="IPR032330">
    <property type="entry name" value="EF-G-binding_C"/>
</dbReference>
<dbReference type="eggNOG" id="ENOG5032UHI">
    <property type="taxonomic scope" value="Bacteria"/>
</dbReference>
<evidence type="ECO:0000313" key="4">
    <source>
        <dbReference type="Proteomes" id="UP000001681"/>
    </source>
</evidence>
<dbReference type="EMBL" id="CP001022">
    <property type="protein sequence ID" value="ACB59845.1"/>
    <property type="molecule type" value="Genomic_DNA"/>
</dbReference>
<gene>
    <name evidence="3" type="ordered locus">Exig_0361</name>
</gene>
<dbReference type="KEGG" id="esi:Exig_0361"/>
<reference evidence="3 4" key="1">
    <citation type="journal article" date="2006" name="Extremophiles">
        <title>Characterization of Exiguobacterium isolates from the Siberian permafrost. Description of Exiguobacterium sibiricum sp. nov.</title>
        <authorList>
            <person name="Rodrigues D.F."/>
            <person name="Goris J."/>
            <person name="Vishnivetskaya T."/>
            <person name="Gilichinsky D."/>
            <person name="Thomashow M.F."/>
            <person name="Tiedje J.M."/>
        </authorList>
    </citation>
    <scope>NUCLEOTIDE SEQUENCE [LARGE SCALE GENOMIC DNA]</scope>
    <source>
        <strain evidence="4">DSM 17290 / CIP 109462 / JCM 13490 / 255-15</strain>
    </source>
</reference>
<dbReference type="HOGENOM" id="CLU_088205_0_0_9"/>
<dbReference type="RefSeq" id="WP_012369269.1">
    <property type="nucleotide sequence ID" value="NC_010556.1"/>
</dbReference>
<dbReference type="STRING" id="262543.Exig_0361"/>
<dbReference type="InterPro" id="IPR038344">
    <property type="entry name" value="EF-G_N_sf"/>
</dbReference>
<dbReference type="InterPro" id="IPR010841">
    <property type="entry name" value="EF-G-binding_N"/>
</dbReference>
<evidence type="ECO:0000259" key="2">
    <source>
        <dbReference type="Pfam" id="PF16571"/>
    </source>
</evidence>
<name>B1YIG2_EXIS2</name>
<protein>
    <submittedName>
        <fullName evidence="3">Fibronectin-binding family protein</fullName>
    </submittedName>
</protein>
<reference evidence="4" key="3">
    <citation type="submission" date="2008-04" db="EMBL/GenBank/DDBJ databases">
        <title>Complete sequence of chromosome of Exiguobacterium sibiricum 255-15.</title>
        <authorList>
            <consortium name="US DOE Joint Genome Institute"/>
            <person name="Copeland A."/>
            <person name="Lucas S."/>
            <person name="Lapidus A."/>
            <person name="Glavina del Rio T."/>
            <person name="Dalin E."/>
            <person name="Tice H."/>
            <person name="Bruce D."/>
            <person name="Goodwin L."/>
            <person name="Pitluck S."/>
            <person name="Kiss H."/>
            <person name="Chertkov O."/>
            <person name="Monk C."/>
            <person name="Brettin T."/>
            <person name="Detter J.C."/>
            <person name="Han C."/>
            <person name="Kuske C.R."/>
            <person name="Schmutz J."/>
            <person name="Larimer F."/>
            <person name="Land M."/>
            <person name="Hauser L."/>
            <person name="Kyrpides N."/>
            <person name="Mikhailova N."/>
            <person name="Vishnivetskaya T."/>
            <person name="Rodrigues D.F."/>
            <person name="Gilichinsky D."/>
            <person name="Tiedje J."/>
            <person name="Richardson P."/>
        </authorList>
    </citation>
    <scope>NUCLEOTIDE SEQUENCE [LARGE SCALE GENOMIC DNA]</scope>
    <source>
        <strain evidence="4">DSM 17290 / CIP 109462 / JCM 13490 / 255-15</strain>
    </source>
</reference>
<dbReference type="CDD" id="cd16342">
    <property type="entry name" value="FusC_FusB"/>
    <property type="match status" value="1"/>
</dbReference>
<dbReference type="AlphaFoldDB" id="B1YIG2"/>
<keyword evidence="4" id="KW-1185">Reference proteome</keyword>
<feature type="domain" description="Elongation factor G-binding protein N-terminal" evidence="1">
    <location>
        <begin position="4"/>
        <end position="86"/>
    </location>
</feature>
<dbReference type="OrthoDB" id="1891078at2"/>
<dbReference type="Gene3D" id="1.20.1280.250">
    <property type="match status" value="1"/>
</dbReference>
<evidence type="ECO:0000313" key="3">
    <source>
        <dbReference type="EMBL" id="ACB59845.1"/>
    </source>
</evidence>
<proteinExistence type="predicted"/>
<accession>B1YIG2</accession>
<feature type="domain" description="Elongation factor G-binding protein C-terminal treble-clef zinc-finger" evidence="2">
    <location>
        <begin position="99"/>
        <end position="198"/>
    </location>
</feature>
<dbReference type="Proteomes" id="UP000001681">
    <property type="component" value="Chromosome"/>
</dbReference>
<sequence>MEPFIQPFQYNFIRSQIDSMIQQLSAVHDPDVRDAVIYSASKKIFDLLPVLTAEQEALLMVVRTVQTEADFARYLEDIQPFVQSFPSITEQQLQQLFRKTKKLRHPPLHSIDFLKTTYLSWNDTGNKKKFFVYPLKGEWIGIEGTYLPTIQKGICTICNQYSDVTLVSARTNQSADQYRAIGNYICIDSDHCNEQVTDPIALEKLLSKMK</sequence>
<dbReference type="Pfam" id="PF07299">
    <property type="entry name" value="EF-G-binding_N"/>
    <property type="match status" value="1"/>
</dbReference>
<evidence type="ECO:0000259" key="1">
    <source>
        <dbReference type="Pfam" id="PF07299"/>
    </source>
</evidence>
<organism evidence="3 4">
    <name type="scientific">Exiguobacterium sibiricum (strain DSM 17290 / CCUG 55495 / CIP 109462 / JCM 13490 / 255-15)</name>
    <dbReference type="NCBI Taxonomy" id="262543"/>
    <lineage>
        <taxon>Bacteria</taxon>
        <taxon>Bacillati</taxon>
        <taxon>Bacillota</taxon>
        <taxon>Bacilli</taxon>
        <taxon>Bacillales</taxon>
        <taxon>Bacillales Family XII. Incertae Sedis</taxon>
        <taxon>Exiguobacterium</taxon>
    </lineage>
</organism>
<dbReference type="Pfam" id="PF16571">
    <property type="entry name" value="FBP_C"/>
    <property type="match status" value="1"/>
</dbReference>